<feature type="domain" description="HicB-like antitoxin of toxin-antitoxin system" evidence="1">
    <location>
        <begin position="14"/>
        <end position="76"/>
    </location>
</feature>
<dbReference type="SUPFAM" id="SSF143100">
    <property type="entry name" value="TTHA1013/TTHA0281-like"/>
    <property type="match status" value="1"/>
</dbReference>
<name>A0A1Z5HUV5_9FIRM</name>
<dbReference type="GO" id="GO:0006355">
    <property type="term" value="P:regulation of DNA-templated transcription"/>
    <property type="evidence" value="ECO:0007669"/>
    <property type="project" value="InterPro"/>
</dbReference>
<protein>
    <recommendedName>
        <fullName evidence="1">HicB-like antitoxin of toxin-antitoxin system domain-containing protein</fullName>
    </recommendedName>
</protein>
<proteinExistence type="predicted"/>
<dbReference type="InterPro" id="IPR010985">
    <property type="entry name" value="Ribbon_hlx_hlx"/>
</dbReference>
<reference evidence="3" key="1">
    <citation type="journal article" date="2017" name="Appl. Environ. Microbiol.">
        <title>Genomic Analysis of Calderihabitans maritimus KKC1, a Thermophilic, Hydrogenogenic, Carboxydotrophic Bacterium Isolated from Marine Sediment.</title>
        <authorList>
            <person name="Omae K."/>
            <person name="Yoneda Y."/>
            <person name="Fukuyama Y."/>
            <person name="Yoshida T."/>
            <person name="Sako Y."/>
        </authorList>
    </citation>
    <scope>NUCLEOTIDE SEQUENCE [LARGE SCALE GENOMIC DNA]</scope>
    <source>
        <strain evidence="3">KKC1</strain>
    </source>
</reference>
<dbReference type="InterPro" id="IPR051404">
    <property type="entry name" value="TA_system_antitoxin"/>
</dbReference>
<dbReference type="Gene3D" id="3.30.160.250">
    <property type="match status" value="1"/>
</dbReference>
<dbReference type="EMBL" id="BDGJ01000125">
    <property type="protein sequence ID" value="GAW93294.1"/>
    <property type="molecule type" value="Genomic_DNA"/>
</dbReference>
<dbReference type="Pfam" id="PF15919">
    <property type="entry name" value="HicB_lk_antitox"/>
    <property type="match status" value="1"/>
</dbReference>
<evidence type="ECO:0000313" key="3">
    <source>
        <dbReference type="Proteomes" id="UP000197032"/>
    </source>
</evidence>
<dbReference type="RefSeq" id="WP_088554456.1">
    <property type="nucleotide sequence ID" value="NZ_BDGJ01000125.1"/>
</dbReference>
<dbReference type="InterPro" id="IPR031807">
    <property type="entry name" value="HicB-like"/>
</dbReference>
<accession>A0A1Z5HUV5</accession>
<dbReference type="Gene3D" id="1.10.1220.10">
    <property type="entry name" value="Met repressor-like"/>
    <property type="match status" value="1"/>
</dbReference>
<organism evidence="2 3">
    <name type="scientific">Calderihabitans maritimus</name>
    <dbReference type="NCBI Taxonomy" id="1246530"/>
    <lineage>
        <taxon>Bacteria</taxon>
        <taxon>Bacillati</taxon>
        <taxon>Bacillota</taxon>
        <taxon>Clostridia</taxon>
        <taxon>Neomoorellales</taxon>
        <taxon>Calderihabitantaceae</taxon>
        <taxon>Calderihabitans</taxon>
    </lineage>
</organism>
<dbReference type="PANTHER" id="PTHR34504">
    <property type="entry name" value="ANTITOXIN HICB"/>
    <property type="match status" value="1"/>
</dbReference>
<dbReference type="PANTHER" id="PTHR34504:SF2">
    <property type="entry name" value="UPF0150 PROTEIN SSL0259"/>
    <property type="match status" value="1"/>
</dbReference>
<dbReference type="SUPFAM" id="SSF47598">
    <property type="entry name" value="Ribbon-helix-helix"/>
    <property type="match status" value="1"/>
</dbReference>
<dbReference type="Proteomes" id="UP000197032">
    <property type="component" value="Unassembled WGS sequence"/>
</dbReference>
<evidence type="ECO:0000313" key="2">
    <source>
        <dbReference type="EMBL" id="GAW93294.1"/>
    </source>
</evidence>
<dbReference type="AlphaFoldDB" id="A0A1Z5HUV5"/>
<comment type="caution">
    <text evidence="2">The sequence shown here is derived from an EMBL/GenBank/DDBJ whole genome shotgun (WGS) entry which is preliminary data.</text>
</comment>
<dbReference type="OrthoDB" id="5419659at2"/>
<evidence type="ECO:0000259" key="1">
    <source>
        <dbReference type="Pfam" id="PF15919"/>
    </source>
</evidence>
<dbReference type="InterPro" id="IPR013321">
    <property type="entry name" value="Arc_rbn_hlx_hlx"/>
</dbReference>
<dbReference type="InterPro" id="IPR035069">
    <property type="entry name" value="TTHA1013/TTHA0281-like"/>
</dbReference>
<sequence length="124" mass="14223">MTKKGLDYYLKLPYKVVLYPAEEGGYVVEIPELPGCISQGETIEEAFEMIQDAKKCWLESALEDNMEIPEPSRAVEEYSGKLNIRIPKSLHRILAERAKQEKVSLNQYINYQLARGVGYKDHKS</sequence>
<gene>
    <name evidence="2" type="ORF">KKC1_24310</name>
</gene>
<keyword evidence="3" id="KW-1185">Reference proteome</keyword>